<dbReference type="RefSeq" id="WP_277358290.1">
    <property type="nucleotide sequence ID" value="NZ_JAROKN010000015.1"/>
</dbReference>
<proteinExistence type="predicted"/>
<dbReference type="InterPro" id="IPR027843">
    <property type="entry name" value="DUF4440"/>
</dbReference>
<feature type="domain" description="DUF4440" evidence="1">
    <location>
        <begin position="6"/>
        <end position="112"/>
    </location>
</feature>
<reference evidence="2 3" key="1">
    <citation type="journal article" date="2023" name="Int. J. Syst. Evol. Microbiol.">
        <title>Arthrobacter vasquezii sp. nov., isolated from a soil sample from Union Glacier, Antarctica.</title>
        <authorList>
            <person name="Valenzuela-Ibaceta F."/>
            <person name="Carrasco V."/>
            <person name="Lagos-Moraga S."/>
            <person name="Dietz-Vargas C."/>
            <person name="Navarro C.A."/>
            <person name="Perez-Donoso J.M."/>
        </authorList>
    </citation>
    <scope>NUCLEOTIDE SEQUENCE [LARGE SCALE GENOMIC DNA]</scope>
    <source>
        <strain evidence="2 3">EH-1B-1</strain>
    </source>
</reference>
<keyword evidence="3" id="KW-1185">Reference proteome</keyword>
<organism evidence="2 3">
    <name type="scientific">Arthrobacter vasquezii</name>
    <dbReference type="NCBI Taxonomy" id="2977629"/>
    <lineage>
        <taxon>Bacteria</taxon>
        <taxon>Bacillati</taxon>
        <taxon>Actinomycetota</taxon>
        <taxon>Actinomycetes</taxon>
        <taxon>Micrococcales</taxon>
        <taxon>Micrococcaceae</taxon>
        <taxon>Arthrobacter</taxon>
    </lineage>
</organism>
<evidence type="ECO:0000259" key="1">
    <source>
        <dbReference type="Pfam" id="PF14534"/>
    </source>
</evidence>
<sequence>MRTEVILEAARKRADALSRHDSALLRGLLHPQFSWTSHKGDQFDRETYLQSNIDGQNTWHSQMLEDPKITMCGSAAVLTCIVRDDVTTAAGRNLYRMPMTQVWTEEEGVWLLVAGHAGPLLPSTQLLN</sequence>
<comment type="caution">
    <text evidence="2">The sequence shown here is derived from an EMBL/GenBank/DDBJ whole genome shotgun (WGS) entry which is preliminary data.</text>
</comment>
<evidence type="ECO:0000313" key="2">
    <source>
        <dbReference type="EMBL" id="MDF9277769.1"/>
    </source>
</evidence>
<dbReference type="Gene3D" id="3.10.450.50">
    <property type="match status" value="1"/>
</dbReference>
<name>A0ABT6CXI6_9MICC</name>
<evidence type="ECO:0000313" key="3">
    <source>
        <dbReference type="Proteomes" id="UP001220456"/>
    </source>
</evidence>
<gene>
    <name evidence="2" type="ORF">P4U43_08200</name>
</gene>
<dbReference type="EMBL" id="JAROKN010000015">
    <property type="protein sequence ID" value="MDF9277769.1"/>
    <property type="molecule type" value="Genomic_DNA"/>
</dbReference>
<dbReference type="Proteomes" id="UP001220456">
    <property type="component" value="Unassembled WGS sequence"/>
</dbReference>
<accession>A0ABT6CXI6</accession>
<dbReference type="InterPro" id="IPR032710">
    <property type="entry name" value="NTF2-like_dom_sf"/>
</dbReference>
<dbReference type="SUPFAM" id="SSF54427">
    <property type="entry name" value="NTF2-like"/>
    <property type="match status" value="1"/>
</dbReference>
<protein>
    <submittedName>
        <fullName evidence="2">Nuclear transport factor 2 family protein</fullName>
    </submittedName>
</protein>
<dbReference type="Pfam" id="PF14534">
    <property type="entry name" value="DUF4440"/>
    <property type="match status" value="1"/>
</dbReference>